<feature type="binding site" evidence="10">
    <location>
        <position position="206"/>
    </location>
    <ligand>
        <name>Ca(2+)</name>
        <dbReference type="ChEBI" id="CHEBI:29108"/>
        <label>2</label>
    </ligand>
</feature>
<dbReference type="PROSITE" id="PS00546">
    <property type="entry name" value="CYSTEINE_SWITCH"/>
    <property type="match status" value="1"/>
</dbReference>
<dbReference type="InterPro" id="IPR021158">
    <property type="entry name" value="Pept_M10A_Zn_BS"/>
</dbReference>
<dbReference type="SUPFAM" id="SSF47090">
    <property type="entry name" value="PGBD-like"/>
    <property type="match status" value="1"/>
</dbReference>
<keyword evidence="6 10" id="KW-0862">Zinc</keyword>
<comment type="cofactor">
    <cofactor evidence="10">
        <name>Zn(2+)</name>
        <dbReference type="ChEBI" id="CHEBI:29105"/>
    </cofactor>
    <text evidence="10">Binds 2 Zn(2+) ions per subunit.</text>
</comment>
<keyword evidence="3 10" id="KW-0479">Metal-binding</keyword>
<dbReference type="PRINTS" id="PR00138">
    <property type="entry name" value="MATRIXIN"/>
</dbReference>
<accession>A0AAE1XWW8</accession>
<evidence type="ECO:0000259" key="12">
    <source>
        <dbReference type="SMART" id="SM00235"/>
    </source>
</evidence>
<evidence type="ECO:0000256" key="4">
    <source>
        <dbReference type="ARBA" id="ARBA00022729"/>
    </source>
</evidence>
<keyword evidence="5" id="KW-0378">Hydrolase</keyword>
<dbReference type="AlphaFoldDB" id="A0AAE1XWW8"/>
<dbReference type="EMBL" id="JACGWO010000009">
    <property type="protein sequence ID" value="KAK4419603.1"/>
    <property type="molecule type" value="Genomic_DNA"/>
</dbReference>
<evidence type="ECO:0000256" key="5">
    <source>
        <dbReference type="ARBA" id="ARBA00022801"/>
    </source>
</evidence>
<keyword evidence="14" id="KW-1185">Reference proteome</keyword>
<dbReference type="InterPro" id="IPR024079">
    <property type="entry name" value="MetalloPept_cat_dom_sf"/>
</dbReference>
<feature type="chain" id="PRO_5042186588" evidence="11">
    <location>
        <begin position="29"/>
        <end position="314"/>
    </location>
</feature>
<evidence type="ECO:0000313" key="14">
    <source>
        <dbReference type="Proteomes" id="UP001293254"/>
    </source>
</evidence>
<dbReference type="InterPro" id="IPR036365">
    <property type="entry name" value="PGBD-like_sf"/>
</dbReference>
<keyword evidence="2" id="KW-0645">Protease</keyword>
<feature type="binding site" evidence="10">
    <location>
        <position position="265"/>
    </location>
    <ligand>
        <name>Zn(2+)</name>
        <dbReference type="ChEBI" id="CHEBI:29105"/>
        <label>2</label>
        <note>catalytic</note>
    </ligand>
</feature>
<feature type="binding site" evidence="10">
    <location>
        <position position="216"/>
    </location>
    <ligand>
        <name>Zn(2+)</name>
        <dbReference type="ChEBI" id="CHEBI:29105"/>
        <label>1</label>
    </ligand>
</feature>
<reference evidence="13" key="2">
    <citation type="journal article" date="2024" name="Plant">
        <title>Genomic evolution and insights into agronomic trait innovations of Sesamum species.</title>
        <authorList>
            <person name="Miao H."/>
            <person name="Wang L."/>
            <person name="Qu L."/>
            <person name="Liu H."/>
            <person name="Sun Y."/>
            <person name="Le M."/>
            <person name="Wang Q."/>
            <person name="Wei S."/>
            <person name="Zheng Y."/>
            <person name="Lin W."/>
            <person name="Duan Y."/>
            <person name="Cao H."/>
            <person name="Xiong S."/>
            <person name="Wang X."/>
            <person name="Wei L."/>
            <person name="Li C."/>
            <person name="Ma Q."/>
            <person name="Ju M."/>
            <person name="Zhao R."/>
            <person name="Li G."/>
            <person name="Mu C."/>
            <person name="Tian Q."/>
            <person name="Mei H."/>
            <person name="Zhang T."/>
            <person name="Gao T."/>
            <person name="Zhang H."/>
        </authorList>
    </citation>
    <scope>NUCLEOTIDE SEQUENCE</scope>
    <source>
        <strain evidence="13">3651</strain>
    </source>
</reference>
<feature type="binding site" evidence="10">
    <location>
        <position position="275"/>
    </location>
    <ligand>
        <name>Zn(2+)</name>
        <dbReference type="ChEBI" id="CHEBI:29105"/>
        <label>2</label>
        <note>catalytic</note>
    </ligand>
</feature>
<evidence type="ECO:0000256" key="9">
    <source>
        <dbReference type="PIRSR" id="PIRSR621190-1"/>
    </source>
</evidence>
<comment type="cofactor">
    <cofactor evidence="10">
        <name>Ca(2+)</name>
        <dbReference type="ChEBI" id="CHEBI:29108"/>
    </cofactor>
    <text evidence="10">Can bind about 5 Ca(2+) ions per subunit.</text>
</comment>
<evidence type="ECO:0000313" key="13">
    <source>
        <dbReference type="EMBL" id="KAK4419603.1"/>
    </source>
</evidence>
<dbReference type="Proteomes" id="UP001293254">
    <property type="component" value="Unassembled WGS sequence"/>
</dbReference>
<dbReference type="GO" id="GO:0030198">
    <property type="term" value="P:extracellular matrix organization"/>
    <property type="evidence" value="ECO:0007669"/>
    <property type="project" value="TreeGrafter"/>
</dbReference>
<dbReference type="GO" id="GO:0006508">
    <property type="term" value="P:proteolysis"/>
    <property type="evidence" value="ECO:0007669"/>
    <property type="project" value="UniProtKB-KW"/>
</dbReference>
<dbReference type="InterPro" id="IPR002477">
    <property type="entry name" value="Peptidoglycan-bd-like"/>
</dbReference>
<dbReference type="PANTHER" id="PTHR10201:SF323">
    <property type="entry name" value="MATRIX METALLOPROTEINASE-21"/>
    <property type="match status" value="1"/>
</dbReference>
<dbReference type="GO" id="GO:0031012">
    <property type="term" value="C:extracellular matrix"/>
    <property type="evidence" value="ECO:0007669"/>
    <property type="project" value="InterPro"/>
</dbReference>
<evidence type="ECO:0000256" key="8">
    <source>
        <dbReference type="ARBA" id="ARBA00023145"/>
    </source>
</evidence>
<reference evidence="13" key="1">
    <citation type="submission" date="2020-06" db="EMBL/GenBank/DDBJ databases">
        <authorList>
            <person name="Li T."/>
            <person name="Hu X."/>
            <person name="Zhang T."/>
            <person name="Song X."/>
            <person name="Zhang H."/>
            <person name="Dai N."/>
            <person name="Sheng W."/>
            <person name="Hou X."/>
            <person name="Wei L."/>
        </authorList>
    </citation>
    <scope>NUCLEOTIDE SEQUENCE</scope>
    <source>
        <strain evidence="13">3651</strain>
        <tissue evidence="13">Leaf</tissue>
    </source>
</reference>
<feature type="binding site" description="in inhibited form" evidence="10">
    <location>
        <position position="126"/>
    </location>
    <ligand>
        <name>Zn(2+)</name>
        <dbReference type="ChEBI" id="CHEBI:29105"/>
        <label>2</label>
        <note>catalytic</note>
    </ligand>
</feature>
<dbReference type="InterPro" id="IPR033739">
    <property type="entry name" value="M10A_MMP"/>
</dbReference>
<comment type="caution">
    <text evidence="13">The sequence shown here is derived from an EMBL/GenBank/DDBJ whole genome shotgun (WGS) entry which is preliminary data.</text>
</comment>
<name>A0AAE1XWW8_9LAMI</name>
<dbReference type="Pfam" id="PF00413">
    <property type="entry name" value="Peptidase_M10"/>
    <property type="match status" value="1"/>
</dbReference>
<dbReference type="GO" id="GO:0030574">
    <property type="term" value="P:collagen catabolic process"/>
    <property type="evidence" value="ECO:0007669"/>
    <property type="project" value="TreeGrafter"/>
</dbReference>
<keyword evidence="7" id="KW-0482">Metalloprotease</keyword>
<feature type="active site" evidence="9">
    <location>
        <position position="266"/>
    </location>
</feature>
<sequence length="314" mass="35074">MALKVSYTTCSSIFFLLLSLSSLYNSHAHYSQSSEEKRPSPLSFLTNLIDTTHKGHEAEGLSVLKKYLANLGYIDHTNPTIQTHLNNDLFDDTLETAVRKYQEFYNLKITGRLDQETVKQLQQPRCGLPDIPPNANLTSLVHNWTRNGALYTFLGTTWPPGKRYLTFSYPKSTRADAGLPFALAFGKWMIASPFKFRGIGDFGSADVKVSFERRDHGDGSPFDGPYGVVAHSFYPPDGRLHFDADESWTPYVAKGSFDLLTVALHEVGHILGLGHSPDPKASMFAYFEPGKARDLNDDEYSRNPGFVPKLATLL</sequence>
<evidence type="ECO:0000256" key="7">
    <source>
        <dbReference type="ARBA" id="ARBA00023049"/>
    </source>
</evidence>
<dbReference type="InterPro" id="IPR006026">
    <property type="entry name" value="Peptidase_Metallo"/>
</dbReference>
<dbReference type="SUPFAM" id="SSF55486">
    <property type="entry name" value="Metalloproteases ('zincins'), catalytic domain"/>
    <property type="match status" value="1"/>
</dbReference>
<feature type="signal peptide" evidence="11">
    <location>
        <begin position="1"/>
        <end position="28"/>
    </location>
</feature>
<feature type="binding site" evidence="10">
    <location>
        <position position="243"/>
    </location>
    <ligand>
        <name>Ca(2+)</name>
        <dbReference type="ChEBI" id="CHEBI:29108"/>
        <label>3</label>
    </ligand>
</feature>
<gene>
    <name evidence="13" type="ORF">Salat_2373200</name>
</gene>
<dbReference type="CDD" id="cd04278">
    <property type="entry name" value="ZnMc_MMP"/>
    <property type="match status" value="1"/>
</dbReference>
<evidence type="ECO:0000256" key="3">
    <source>
        <dbReference type="ARBA" id="ARBA00022723"/>
    </source>
</evidence>
<proteinExistence type="inferred from homology"/>
<feature type="binding site" evidence="10">
    <location>
        <position position="246"/>
    </location>
    <ligand>
        <name>Ca(2+)</name>
        <dbReference type="ChEBI" id="CHEBI:29108"/>
        <label>1</label>
    </ligand>
</feature>
<keyword evidence="10" id="KW-0106">Calcium</keyword>
<dbReference type="Gene3D" id="3.40.390.10">
    <property type="entry name" value="Collagenase (Catalytic Domain)"/>
    <property type="match status" value="1"/>
</dbReference>
<comment type="similarity">
    <text evidence="1">Belongs to the peptidase M10A family. Matrix metalloproteinases (MMPs) subfamily.</text>
</comment>
<feature type="binding site" evidence="10">
    <location>
        <position position="246"/>
    </location>
    <ligand>
        <name>Ca(2+)</name>
        <dbReference type="ChEBI" id="CHEBI:29108"/>
        <label>3</label>
    </ligand>
</feature>
<feature type="binding site" evidence="10">
    <location>
        <position position="223"/>
    </location>
    <ligand>
        <name>Ca(2+)</name>
        <dbReference type="ChEBI" id="CHEBI:29108"/>
        <label>3</label>
    </ligand>
</feature>
<evidence type="ECO:0000256" key="1">
    <source>
        <dbReference type="ARBA" id="ARBA00009614"/>
    </source>
</evidence>
<feature type="binding site" evidence="10">
    <location>
        <position position="241"/>
    </location>
    <ligand>
        <name>Zn(2+)</name>
        <dbReference type="ChEBI" id="CHEBI:29105"/>
        <label>1</label>
    </ligand>
</feature>
<dbReference type="Pfam" id="PF01471">
    <property type="entry name" value="PG_binding_1"/>
    <property type="match status" value="1"/>
</dbReference>
<dbReference type="GO" id="GO:0008270">
    <property type="term" value="F:zinc ion binding"/>
    <property type="evidence" value="ECO:0007669"/>
    <property type="project" value="InterPro"/>
</dbReference>
<evidence type="ECO:0000256" key="2">
    <source>
        <dbReference type="ARBA" id="ARBA00022670"/>
    </source>
</evidence>
<dbReference type="InterPro" id="IPR001818">
    <property type="entry name" value="Pept_M10_metallopeptidase"/>
</dbReference>
<feature type="binding site" evidence="10">
    <location>
        <position position="283"/>
    </location>
    <ligand>
        <name>Zn(2+)</name>
        <dbReference type="ChEBI" id="CHEBI:29105"/>
        <label>2</label>
        <note>catalytic</note>
    </ligand>
</feature>
<feature type="binding site" evidence="10">
    <location>
        <position position="231"/>
    </location>
    <ligand>
        <name>Zn(2+)</name>
        <dbReference type="ChEBI" id="CHEBI:29105"/>
        <label>1</label>
    </ligand>
</feature>
<keyword evidence="8" id="KW-0865">Zymogen</keyword>
<evidence type="ECO:0000256" key="11">
    <source>
        <dbReference type="SAM" id="SignalP"/>
    </source>
</evidence>
<keyword evidence="4 11" id="KW-0732">Signal</keyword>
<evidence type="ECO:0000256" key="6">
    <source>
        <dbReference type="ARBA" id="ARBA00022833"/>
    </source>
</evidence>
<dbReference type="SMART" id="SM00235">
    <property type="entry name" value="ZnMc"/>
    <property type="match status" value="1"/>
</dbReference>
<evidence type="ECO:0000256" key="10">
    <source>
        <dbReference type="PIRSR" id="PIRSR621190-2"/>
    </source>
</evidence>
<feature type="domain" description="Peptidase metallopeptidase" evidence="12">
    <location>
        <begin position="154"/>
        <end position="309"/>
    </location>
</feature>
<dbReference type="InterPro" id="IPR021190">
    <property type="entry name" value="Pept_M10A"/>
</dbReference>
<protein>
    <submittedName>
        <fullName evidence="13">Metalloendoproteinase 1</fullName>
    </submittedName>
</protein>
<dbReference type="PANTHER" id="PTHR10201">
    <property type="entry name" value="MATRIX METALLOPROTEINASE"/>
    <property type="match status" value="1"/>
</dbReference>
<feature type="binding site" evidence="10">
    <location>
        <position position="224"/>
    </location>
    <ligand>
        <name>Ca(2+)</name>
        <dbReference type="ChEBI" id="CHEBI:29108"/>
        <label>3</label>
    </ligand>
</feature>
<organism evidence="13 14">
    <name type="scientific">Sesamum alatum</name>
    <dbReference type="NCBI Taxonomy" id="300844"/>
    <lineage>
        <taxon>Eukaryota</taxon>
        <taxon>Viridiplantae</taxon>
        <taxon>Streptophyta</taxon>
        <taxon>Embryophyta</taxon>
        <taxon>Tracheophyta</taxon>
        <taxon>Spermatophyta</taxon>
        <taxon>Magnoliopsida</taxon>
        <taxon>eudicotyledons</taxon>
        <taxon>Gunneridae</taxon>
        <taxon>Pentapetalae</taxon>
        <taxon>asterids</taxon>
        <taxon>lamiids</taxon>
        <taxon>Lamiales</taxon>
        <taxon>Pedaliaceae</taxon>
        <taxon>Sesamum</taxon>
    </lineage>
</organism>
<feature type="binding site" evidence="10">
    <location>
        <position position="218"/>
    </location>
    <ligand>
        <name>Zn(2+)</name>
        <dbReference type="ChEBI" id="CHEBI:29105"/>
        <label>1</label>
    </ligand>
</feature>
<feature type="binding site" evidence="10">
    <location>
        <position position="269"/>
    </location>
    <ligand>
        <name>Zn(2+)</name>
        <dbReference type="ChEBI" id="CHEBI:29105"/>
        <label>2</label>
        <note>catalytic</note>
    </ligand>
</feature>
<dbReference type="GO" id="GO:0004222">
    <property type="term" value="F:metalloendopeptidase activity"/>
    <property type="evidence" value="ECO:0007669"/>
    <property type="project" value="InterPro"/>
</dbReference>